<comment type="similarity">
    <text evidence="18">Belongs to the NnrE/AIBP family.</text>
</comment>
<evidence type="ECO:0000256" key="19">
    <source>
        <dbReference type="PIRNR" id="PIRNR017184"/>
    </source>
</evidence>
<keyword evidence="6 17" id="KW-0547">Nucleotide-binding</keyword>
<dbReference type="GO" id="GO:0052855">
    <property type="term" value="F:ADP-dependent NAD(P)H-hydrate dehydratase activity"/>
    <property type="evidence" value="ECO:0007669"/>
    <property type="project" value="UniProtKB-UniRule"/>
</dbReference>
<dbReference type="PROSITE" id="PS51383">
    <property type="entry name" value="YJEF_C_3"/>
    <property type="match status" value="1"/>
</dbReference>
<comment type="function">
    <text evidence="17">Catalyzes the dehydration of the S-form of NAD(P)HX at the expense of ADP, which is converted to AMP. Together with NAD(P)HX epimerase, which catalyzes the epimerization of the S- and R-forms, the enzyme allows the repair of both epimers of NAD(P)HX, a damaged form of NAD(P)H that is a result of enzymatic or heat-dependent hydration.</text>
</comment>
<dbReference type="GO" id="GO:0052856">
    <property type="term" value="F:NAD(P)HX epimerase activity"/>
    <property type="evidence" value="ECO:0007669"/>
    <property type="project" value="UniProtKB-UniRule"/>
</dbReference>
<dbReference type="EC" id="4.2.1.136" evidence="19"/>
<evidence type="ECO:0000256" key="6">
    <source>
        <dbReference type="ARBA" id="ARBA00022741"/>
    </source>
</evidence>
<evidence type="ECO:0000256" key="17">
    <source>
        <dbReference type="HAMAP-Rule" id="MF_01965"/>
    </source>
</evidence>
<evidence type="ECO:0000256" key="12">
    <source>
        <dbReference type="ARBA" id="ARBA00023239"/>
    </source>
</evidence>
<comment type="similarity">
    <text evidence="3 19">In the N-terminal section; belongs to the NnrE/AIBP family.</text>
</comment>
<feature type="binding site" evidence="17">
    <location>
        <position position="399"/>
    </location>
    <ligand>
        <name>(6S)-NADPHX</name>
        <dbReference type="ChEBI" id="CHEBI:64076"/>
    </ligand>
</feature>
<feature type="binding site" evidence="17">
    <location>
        <position position="348"/>
    </location>
    <ligand>
        <name>(6S)-NADPHX</name>
        <dbReference type="ChEBI" id="CHEBI:64076"/>
    </ligand>
</feature>
<dbReference type="HAMAP" id="MF_01966">
    <property type="entry name" value="NADHX_epimerase"/>
    <property type="match status" value="1"/>
</dbReference>
<dbReference type="PROSITE" id="PS01050">
    <property type="entry name" value="YJEF_C_2"/>
    <property type="match status" value="1"/>
</dbReference>
<comment type="similarity">
    <text evidence="4 19">In the C-terminal section; belongs to the NnrD/CARKD family.</text>
</comment>
<keyword evidence="12 17" id="KW-0456">Lyase</keyword>
<keyword evidence="10 17" id="KW-0520">NAD</keyword>
<evidence type="ECO:0000259" key="20">
    <source>
        <dbReference type="PROSITE" id="PS51383"/>
    </source>
</evidence>
<evidence type="ECO:0000313" key="22">
    <source>
        <dbReference type="EMBL" id="VEH16307.1"/>
    </source>
</evidence>
<dbReference type="SUPFAM" id="SSF53613">
    <property type="entry name" value="Ribokinase-like"/>
    <property type="match status" value="1"/>
</dbReference>
<comment type="catalytic activity">
    <reaction evidence="15 17 19">
        <text>(6S)-NADHX + ADP = AMP + phosphate + NADH + H(+)</text>
        <dbReference type="Rhea" id="RHEA:32223"/>
        <dbReference type="ChEBI" id="CHEBI:15378"/>
        <dbReference type="ChEBI" id="CHEBI:43474"/>
        <dbReference type="ChEBI" id="CHEBI:57945"/>
        <dbReference type="ChEBI" id="CHEBI:64074"/>
        <dbReference type="ChEBI" id="CHEBI:456215"/>
        <dbReference type="ChEBI" id="CHEBI:456216"/>
        <dbReference type="EC" id="4.2.1.136"/>
    </reaction>
</comment>
<dbReference type="GO" id="GO:0110051">
    <property type="term" value="P:metabolite repair"/>
    <property type="evidence" value="ECO:0007669"/>
    <property type="project" value="TreeGrafter"/>
</dbReference>
<dbReference type="CDD" id="cd01171">
    <property type="entry name" value="YXKO-related"/>
    <property type="match status" value="1"/>
</dbReference>
<evidence type="ECO:0000259" key="21">
    <source>
        <dbReference type="PROSITE" id="PS51385"/>
    </source>
</evidence>
<feature type="binding site" evidence="18">
    <location>
        <position position="148"/>
    </location>
    <ligand>
        <name>K(+)</name>
        <dbReference type="ChEBI" id="CHEBI:29103"/>
    </ligand>
</feature>
<evidence type="ECO:0000256" key="18">
    <source>
        <dbReference type="HAMAP-Rule" id="MF_01966"/>
    </source>
</evidence>
<dbReference type="InterPro" id="IPR030677">
    <property type="entry name" value="Nnr"/>
</dbReference>
<keyword evidence="13" id="KW-0511">Multifunctional enzyme</keyword>
<feature type="binding site" evidence="17">
    <location>
        <position position="464"/>
    </location>
    <ligand>
        <name>AMP</name>
        <dbReference type="ChEBI" id="CHEBI:456215"/>
    </ligand>
</feature>
<proteinExistence type="inferred from homology"/>
<evidence type="ECO:0000256" key="10">
    <source>
        <dbReference type="ARBA" id="ARBA00023027"/>
    </source>
</evidence>
<dbReference type="PANTHER" id="PTHR12592:SF0">
    <property type="entry name" value="ATP-DEPENDENT (S)-NAD(P)H-HYDRATE DEHYDRATASE"/>
    <property type="match status" value="1"/>
</dbReference>
<dbReference type="Gene3D" id="3.40.50.10260">
    <property type="entry name" value="YjeF N-terminal domain"/>
    <property type="match status" value="1"/>
</dbReference>
<dbReference type="GO" id="GO:0046496">
    <property type="term" value="P:nicotinamide nucleotide metabolic process"/>
    <property type="evidence" value="ECO:0007669"/>
    <property type="project" value="UniProtKB-UniRule"/>
</dbReference>
<evidence type="ECO:0000256" key="7">
    <source>
        <dbReference type="ARBA" id="ARBA00022840"/>
    </source>
</evidence>
<feature type="binding site" evidence="17">
    <location>
        <position position="465"/>
    </location>
    <ligand>
        <name>(6S)-NADPHX</name>
        <dbReference type="ChEBI" id="CHEBI:64076"/>
    </ligand>
</feature>
<protein>
    <recommendedName>
        <fullName evidence="19">Bifunctional NAD(P)H-hydrate repair enzyme</fullName>
    </recommendedName>
    <alternativeName>
        <fullName evidence="19">Nicotinamide nucleotide repair protein</fullName>
    </alternativeName>
    <domain>
        <recommendedName>
            <fullName evidence="19">ADP-dependent (S)-NAD(P)H-hydrate dehydratase</fullName>
            <ecNumber evidence="19">4.2.1.136</ecNumber>
        </recommendedName>
        <alternativeName>
            <fullName evidence="19">ADP-dependent NAD(P)HX dehydratase</fullName>
        </alternativeName>
    </domain>
    <domain>
        <recommendedName>
            <fullName evidence="19">NAD(P)H-hydrate epimerase</fullName>
            <ecNumber evidence="19">5.1.99.6</ecNumber>
        </recommendedName>
    </domain>
</protein>
<keyword evidence="5 18" id="KW-0479">Metal-binding</keyword>
<comment type="catalytic activity">
    <reaction evidence="16 17 19">
        <text>(6S)-NADPHX + ADP = AMP + phosphate + NADPH + H(+)</text>
        <dbReference type="Rhea" id="RHEA:32235"/>
        <dbReference type="ChEBI" id="CHEBI:15378"/>
        <dbReference type="ChEBI" id="CHEBI:43474"/>
        <dbReference type="ChEBI" id="CHEBI:57783"/>
        <dbReference type="ChEBI" id="CHEBI:64076"/>
        <dbReference type="ChEBI" id="CHEBI:456215"/>
        <dbReference type="ChEBI" id="CHEBI:456216"/>
        <dbReference type="EC" id="4.2.1.136"/>
    </reaction>
</comment>
<feature type="domain" description="YjeF C-terminal" evidence="20">
    <location>
        <begin position="250"/>
        <end position="524"/>
    </location>
</feature>
<dbReference type="InterPro" id="IPR017953">
    <property type="entry name" value="Carbohydrate_kinase_pred_CS"/>
</dbReference>
<comment type="caution">
    <text evidence="18">Lacks conserved residue(s) required for the propagation of feature annotation.</text>
</comment>
<sequence length="526" mass="57492">MGNILYRLALILYFCITIHRYMKIFNSTQIHELDRYTVEHEPITSLDLMERAAKAIALTIMQRWPKEAPFVVFVGPGNNGGDALAVARLLAEEGYVVSVFLFNIHNHLSDDCAKNKQRLLDSKRIKAFNEVIVDFEPPRLDADTVVVDGLFGSGLNKPIAGGFASLVRYINQCKCKVVSIDLPSGLMTEDNTYNIRQNIVRADLTLTIQQLKLSMLMADCQQYLGEVRVLDIRLSPDFIAATDTPYSILEESDIRSRLRERNAFAHKGNMGTALLIAGSYGMAGAAVLATKACLRAGVGKVIVHTPKRNCNILQTSVPEAVLQIDKEETIFSEPVNTEDYEAVAMGPGLGQNETSAIALIAQIRRTQCPMVLDADALNILGVHRAWMQQLPEGIVMTPHVAEFDRLEGTMSNGCYDRLSKAIALAEGLHGYILLKGHYSALCTPDGKVYFNPTGNAGMATAGSGDVLTGIIAGLLAQGYSQEDASLIGMYLHGLAGDLAVRDLGQESLIASDLIEYLPKAFARIKE</sequence>
<comment type="subunit">
    <text evidence="17">Homotetramer.</text>
</comment>
<gene>
    <name evidence="22" type="primary">nnr</name>
    <name evidence="17" type="synonym">nnrD</name>
    <name evidence="18" type="synonym">nnrE</name>
    <name evidence="22" type="ORF">NCTC13071_02332</name>
</gene>
<dbReference type="PIRSF" id="PIRSF017184">
    <property type="entry name" value="Nnr"/>
    <property type="match status" value="1"/>
</dbReference>
<keyword evidence="7 17" id="KW-0067">ATP-binding</keyword>
<feature type="domain" description="YjeF N-terminal" evidence="21">
    <location>
        <begin position="30"/>
        <end position="240"/>
    </location>
</feature>
<dbReference type="Pfam" id="PF03853">
    <property type="entry name" value="YjeF_N"/>
    <property type="match status" value="1"/>
</dbReference>
<feature type="binding site" evidence="18">
    <location>
        <position position="181"/>
    </location>
    <ligand>
        <name>(6S)-NADPHX</name>
        <dbReference type="ChEBI" id="CHEBI:64076"/>
    </ligand>
</feature>
<comment type="similarity">
    <text evidence="17">Belongs to the NnrD/CARKD family.</text>
</comment>
<evidence type="ECO:0000256" key="5">
    <source>
        <dbReference type="ARBA" id="ARBA00022723"/>
    </source>
</evidence>
<comment type="catalytic activity">
    <reaction evidence="1 18 19">
        <text>(6R)-NADHX = (6S)-NADHX</text>
        <dbReference type="Rhea" id="RHEA:32215"/>
        <dbReference type="ChEBI" id="CHEBI:64074"/>
        <dbReference type="ChEBI" id="CHEBI:64075"/>
        <dbReference type="EC" id="5.1.99.6"/>
    </reaction>
</comment>
<reference evidence="22 23" key="1">
    <citation type="submission" date="2018-12" db="EMBL/GenBank/DDBJ databases">
        <authorList>
            <consortium name="Pathogen Informatics"/>
        </authorList>
    </citation>
    <scope>NUCLEOTIDE SEQUENCE [LARGE SCALE GENOMIC DNA]</scope>
    <source>
        <strain evidence="22 23">NCTC13071</strain>
    </source>
</reference>
<keyword evidence="9 18" id="KW-0630">Potassium</keyword>
<organism evidence="22 23">
    <name type="scientific">Segatella oris</name>
    <dbReference type="NCBI Taxonomy" id="28135"/>
    <lineage>
        <taxon>Bacteria</taxon>
        <taxon>Pseudomonadati</taxon>
        <taxon>Bacteroidota</taxon>
        <taxon>Bacteroidia</taxon>
        <taxon>Bacteroidales</taxon>
        <taxon>Prevotellaceae</taxon>
        <taxon>Segatella</taxon>
    </lineage>
</organism>
<dbReference type="EC" id="5.1.99.6" evidence="19"/>
<evidence type="ECO:0000256" key="15">
    <source>
        <dbReference type="ARBA" id="ARBA00048238"/>
    </source>
</evidence>
<comment type="cofactor">
    <cofactor evidence="17">
        <name>Mg(2+)</name>
        <dbReference type="ChEBI" id="CHEBI:18420"/>
    </cofactor>
</comment>
<dbReference type="KEGG" id="poc:NCTC13071_02332"/>
<feature type="binding site" evidence="17">
    <location>
        <position position="285"/>
    </location>
    <ligand>
        <name>(6S)-NADPHX</name>
        <dbReference type="ChEBI" id="CHEBI:64076"/>
    </ligand>
</feature>
<comment type="catalytic activity">
    <reaction evidence="2 18 19">
        <text>(6R)-NADPHX = (6S)-NADPHX</text>
        <dbReference type="Rhea" id="RHEA:32227"/>
        <dbReference type="ChEBI" id="CHEBI:64076"/>
        <dbReference type="ChEBI" id="CHEBI:64077"/>
        <dbReference type="EC" id="5.1.99.6"/>
    </reaction>
</comment>
<evidence type="ECO:0000256" key="9">
    <source>
        <dbReference type="ARBA" id="ARBA00022958"/>
    </source>
</evidence>
<evidence type="ECO:0000256" key="13">
    <source>
        <dbReference type="ARBA" id="ARBA00023268"/>
    </source>
</evidence>
<evidence type="ECO:0000256" key="2">
    <source>
        <dbReference type="ARBA" id="ARBA00000909"/>
    </source>
</evidence>
<keyword evidence="11 18" id="KW-0413">Isomerase</keyword>
<dbReference type="InterPro" id="IPR029056">
    <property type="entry name" value="Ribokinase-like"/>
</dbReference>
<dbReference type="PANTHER" id="PTHR12592">
    <property type="entry name" value="ATP-DEPENDENT (S)-NAD(P)H-HYDRATE DEHYDRATASE FAMILY MEMBER"/>
    <property type="match status" value="1"/>
</dbReference>
<feature type="binding site" evidence="18">
    <location>
        <position position="184"/>
    </location>
    <ligand>
        <name>K(+)</name>
        <dbReference type="ChEBI" id="CHEBI:29103"/>
    </ligand>
</feature>
<dbReference type="Gene3D" id="3.40.1190.20">
    <property type="match status" value="1"/>
</dbReference>
<dbReference type="NCBIfam" id="TIGR00197">
    <property type="entry name" value="yjeF_nterm"/>
    <property type="match status" value="1"/>
</dbReference>
<dbReference type="InterPro" id="IPR004443">
    <property type="entry name" value="YjeF_N_dom"/>
</dbReference>
<evidence type="ECO:0000313" key="23">
    <source>
        <dbReference type="Proteomes" id="UP000274578"/>
    </source>
</evidence>
<keyword evidence="8 17" id="KW-0521">NADP</keyword>
<feature type="binding site" evidence="18">
    <location>
        <position position="79"/>
    </location>
    <ligand>
        <name>K(+)</name>
        <dbReference type="ChEBI" id="CHEBI:29103"/>
    </ligand>
</feature>
<evidence type="ECO:0000256" key="11">
    <source>
        <dbReference type="ARBA" id="ARBA00023235"/>
    </source>
</evidence>
<dbReference type="InterPro" id="IPR000631">
    <property type="entry name" value="CARKD"/>
</dbReference>
<name>A0A448L8I2_9BACT</name>
<evidence type="ECO:0000256" key="8">
    <source>
        <dbReference type="ARBA" id="ARBA00022857"/>
    </source>
</evidence>
<dbReference type="Proteomes" id="UP000274578">
    <property type="component" value="Chromosome 1"/>
</dbReference>
<feature type="binding site" evidence="18">
    <location>
        <begin position="78"/>
        <end position="82"/>
    </location>
    <ligand>
        <name>(6S)-NADPHX</name>
        <dbReference type="ChEBI" id="CHEBI:64076"/>
    </ligand>
</feature>
<dbReference type="EMBL" id="LR134384">
    <property type="protein sequence ID" value="VEH16307.1"/>
    <property type="molecule type" value="Genomic_DNA"/>
</dbReference>
<evidence type="ECO:0000256" key="1">
    <source>
        <dbReference type="ARBA" id="ARBA00000013"/>
    </source>
</evidence>
<comment type="cofactor">
    <cofactor evidence="18 19">
        <name>K(+)</name>
        <dbReference type="ChEBI" id="CHEBI:29103"/>
    </cofactor>
    <text evidence="18 19">Binds 1 potassium ion per subunit.</text>
</comment>
<dbReference type="SUPFAM" id="SSF64153">
    <property type="entry name" value="YjeF N-terminal domain-like"/>
    <property type="match status" value="1"/>
</dbReference>
<dbReference type="NCBIfam" id="TIGR00196">
    <property type="entry name" value="yjeF_cterm"/>
    <property type="match status" value="1"/>
</dbReference>
<dbReference type="InterPro" id="IPR036652">
    <property type="entry name" value="YjeF_N_dom_sf"/>
</dbReference>
<feature type="binding site" evidence="17">
    <location>
        <begin position="435"/>
        <end position="439"/>
    </location>
    <ligand>
        <name>AMP</name>
        <dbReference type="ChEBI" id="CHEBI:456215"/>
    </ligand>
</feature>
<dbReference type="PROSITE" id="PS51385">
    <property type="entry name" value="YJEF_N"/>
    <property type="match status" value="1"/>
</dbReference>
<evidence type="ECO:0000256" key="14">
    <source>
        <dbReference type="ARBA" id="ARBA00025153"/>
    </source>
</evidence>
<comment type="function">
    <text evidence="18">Catalyzes the epimerization of the S- and R-forms of NAD(P)HX, a damaged form of NAD(P)H that is a result of enzymatic or heat-dependent hydration. This is a prerequisite for the S-specific NAD(P)H-hydrate dehydratase to allow the repair of both epimers of NAD(P)HX.</text>
</comment>
<dbReference type="Pfam" id="PF01256">
    <property type="entry name" value="Carb_kinase"/>
    <property type="match status" value="1"/>
</dbReference>
<feature type="binding site" evidence="18">
    <location>
        <begin position="152"/>
        <end position="158"/>
    </location>
    <ligand>
        <name>(6S)-NADPHX</name>
        <dbReference type="ChEBI" id="CHEBI:64076"/>
    </ligand>
</feature>
<accession>A0A448L8I2</accession>
<evidence type="ECO:0000256" key="16">
    <source>
        <dbReference type="ARBA" id="ARBA00049209"/>
    </source>
</evidence>
<comment type="function">
    <text evidence="14 19">Bifunctional enzyme that catalyzes the epimerization of the S- and R-forms of NAD(P)HX and the dehydration of the S-form of NAD(P)HX at the expense of ADP, which is converted to AMP. This allows the repair of both epimers of NAD(P)HX, a damaged form of NAD(P)H that is a result of enzymatic or heat-dependent hydration.</text>
</comment>
<dbReference type="GO" id="GO:0046872">
    <property type="term" value="F:metal ion binding"/>
    <property type="evidence" value="ECO:0007669"/>
    <property type="project" value="UniProtKB-UniRule"/>
</dbReference>
<dbReference type="AlphaFoldDB" id="A0A448L8I2"/>
<dbReference type="HAMAP" id="MF_01965">
    <property type="entry name" value="NADHX_dehydratase"/>
    <property type="match status" value="1"/>
</dbReference>
<evidence type="ECO:0000256" key="4">
    <source>
        <dbReference type="ARBA" id="ARBA00009524"/>
    </source>
</evidence>
<evidence type="ECO:0000256" key="3">
    <source>
        <dbReference type="ARBA" id="ARBA00006001"/>
    </source>
</evidence>
<dbReference type="GO" id="GO:0005524">
    <property type="term" value="F:ATP binding"/>
    <property type="evidence" value="ECO:0007669"/>
    <property type="project" value="UniProtKB-UniRule"/>
</dbReference>